<comment type="cofactor">
    <cofactor evidence="1 8">
        <name>FAD</name>
        <dbReference type="ChEBI" id="CHEBI:57692"/>
    </cofactor>
</comment>
<evidence type="ECO:0000313" key="11">
    <source>
        <dbReference type="EMBL" id="KAK7017589.1"/>
    </source>
</evidence>
<evidence type="ECO:0000313" key="12">
    <source>
        <dbReference type="Proteomes" id="UP001362999"/>
    </source>
</evidence>
<accession>A0AAW0AX32</accession>
<keyword evidence="5 8" id="KW-0274">FAD</keyword>
<feature type="binding site" evidence="8">
    <location>
        <position position="565"/>
    </location>
    <ligand>
        <name>FAD</name>
        <dbReference type="ChEBI" id="CHEBI:57692"/>
    </ligand>
</feature>
<dbReference type="PIRSF" id="PIRSF000137">
    <property type="entry name" value="Alcohol_oxidase"/>
    <property type="match status" value="1"/>
</dbReference>
<evidence type="ECO:0000256" key="1">
    <source>
        <dbReference type="ARBA" id="ARBA00001974"/>
    </source>
</evidence>
<dbReference type="SUPFAM" id="SSF54373">
    <property type="entry name" value="FAD-linked reductases, C-terminal domain"/>
    <property type="match status" value="1"/>
</dbReference>
<dbReference type="InterPro" id="IPR007867">
    <property type="entry name" value="GMC_OxRtase_C"/>
</dbReference>
<protein>
    <recommendedName>
        <fullName evidence="10">Glucose-methanol-choline oxidoreductase N-terminal domain-containing protein</fullName>
    </recommendedName>
</protein>
<dbReference type="PANTHER" id="PTHR11552">
    <property type="entry name" value="GLUCOSE-METHANOL-CHOLINE GMC OXIDOREDUCTASE"/>
    <property type="match status" value="1"/>
</dbReference>
<keyword evidence="3" id="KW-0285">Flavoprotein</keyword>
<proteinExistence type="inferred from homology"/>
<feature type="binding site" evidence="8">
    <location>
        <begin position="120"/>
        <end position="123"/>
    </location>
    <ligand>
        <name>FAD</name>
        <dbReference type="ChEBI" id="CHEBI:57692"/>
    </ligand>
</feature>
<dbReference type="Pfam" id="PF00732">
    <property type="entry name" value="GMC_oxred_N"/>
    <property type="match status" value="1"/>
</dbReference>
<evidence type="ECO:0000256" key="3">
    <source>
        <dbReference type="ARBA" id="ARBA00022630"/>
    </source>
</evidence>
<keyword evidence="4 9" id="KW-0732">Signal</keyword>
<dbReference type="InterPro" id="IPR036188">
    <property type="entry name" value="FAD/NAD-bd_sf"/>
</dbReference>
<keyword evidence="12" id="KW-1185">Reference proteome</keyword>
<organism evidence="11 12">
    <name type="scientific">Favolaschia claudopus</name>
    <dbReference type="NCBI Taxonomy" id="2862362"/>
    <lineage>
        <taxon>Eukaryota</taxon>
        <taxon>Fungi</taxon>
        <taxon>Dikarya</taxon>
        <taxon>Basidiomycota</taxon>
        <taxon>Agaricomycotina</taxon>
        <taxon>Agaricomycetes</taxon>
        <taxon>Agaricomycetidae</taxon>
        <taxon>Agaricales</taxon>
        <taxon>Marasmiineae</taxon>
        <taxon>Mycenaceae</taxon>
        <taxon>Favolaschia</taxon>
    </lineage>
</organism>
<evidence type="ECO:0000256" key="2">
    <source>
        <dbReference type="ARBA" id="ARBA00010790"/>
    </source>
</evidence>
<evidence type="ECO:0000256" key="6">
    <source>
        <dbReference type="ARBA" id="ARBA00023002"/>
    </source>
</evidence>
<dbReference type="Gene3D" id="3.30.560.10">
    <property type="entry name" value="Glucose Oxidase, domain 3"/>
    <property type="match status" value="1"/>
</dbReference>
<dbReference type="AlphaFoldDB" id="A0AAW0AX32"/>
<dbReference type="GO" id="GO:0050660">
    <property type="term" value="F:flavin adenine dinucleotide binding"/>
    <property type="evidence" value="ECO:0007669"/>
    <property type="project" value="InterPro"/>
</dbReference>
<dbReference type="Pfam" id="PF05199">
    <property type="entry name" value="GMC_oxred_C"/>
    <property type="match status" value="1"/>
</dbReference>
<evidence type="ECO:0000256" key="4">
    <source>
        <dbReference type="ARBA" id="ARBA00022729"/>
    </source>
</evidence>
<feature type="binding site" evidence="8">
    <location>
        <begin position="576"/>
        <end position="577"/>
    </location>
    <ligand>
        <name>FAD</name>
        <dbReference type="ChEBI" id="CHEBI:57692"/>
    </ligand>
</feature>
<dbReference type="Gene3D" id="3.50.50.60">
    <property type="entry name" value="FAD/NAD(P)-binding domain"/>
    <property type="match status" value="1"/>
</dbReference>
<keyword evidence="7" id="KW-0325">Glycoprotein</keyword>
<dbReference type="PANTHER" id="PTHR11552:SF201">
    <property type="entry name" value="GLUCOSE-METHANOL-CHOLINE OXIDOREDUCTASE N-TERMINAL DOMAIN-CONTAINING PROTEIN"/>
    <property type="match status" value="1"/>
</dbReference>
<dbReference type="InterPro" id="IPR000172">
    <property type="entry name" value="GMC_OxRdtase_N"/>
</dbReference>
<evidence type="ECO:0000256" key="8">
    <source>
        <dbReference type="PIRSR" id="PIRSR000137-2"/>
    </source>
</evidence>
<evidence type="ECO:0000259" key="10">
    <source>
        <dbReference type="PROSITE" id="PS00624"/>
    </source>
</evidence>
<dbReference type="GO" id="GO:0016614">
    <property type="term" value="F:oxidoreductase activity, acting on CH-OH group of donors"/>
    <property type="evidence" value="ECO:0007669"/>
    <property type="project" value="InterPro"/>
</dbReference>
<dbReference type="PROSITE" id="PS00624">
    <property type="entry name" value="GMC_OXRED_2"/>
    <property type="match status" value="1"/>
</dbReference>
<comment type="caution">
    <text evidence="11">The sequence shown here is derived from an EMBL/GenBank/DDBJ whole genome shotgun (WGS) entry which is preliminary data.</text>
</comment>
<reference evidence="11 12" key="1">
    <citation type="journal article" date="2024" name="J Genomics">
        <title>Draft genome sequencing and assembly of Favolaschia claudopus CIRM-BRFM 2984 isolated from oak limbs.</title>
        <authorList>
            <person name="Navarro D."/>
            <person name="Drula E."/>
            <person name="Chaduli D."/>
            <person name="Cazenave R."/>
            <person name="Ahrendt S."/>
            <person name="Wang J."/>
            <person name="Lipzen A."/>
            <person name="Daum C."/>
            <person name="Barry K."/>
            <person name="Grigoriev I.V."/>
            <person name="Favel A."/>
            <person name="Rosso M.N."/>
            <person name="Martin F."/>
        </authorList>
    </citation>
    <scope>NUCLEOTIDE SEQUENCE [LARGE SCALE GENOMIC DNA]</scope>
    <source>
        <strain evidence="11 12">CIRM-BRFM 2984</strain>
    </source>
</reference>
<gene>
    <name evidence="11" type="ORF">R3P38DRAFT_1307252</name>
</gene>
<feature type="signal peptide" evidence="9">
    <location>
        <begin position="1"/>
        <end position="19"/>
    </location>
</feature>
<feature type="domain" description="Glucose-methanol-choline oxidoreductase N-terminal" evidence="10">
    <location>
        <begin position="302"/>
        <end position="316"/>
    </location>
</feature>
<keyword evidence="6" id="KW-0560">Oxidoreductase</keyword>
<dbReference type="InterPro" id="IPR012132">
    <property type="entry name" value="GMC_OxRdtase"/>
</dbReference>
<dbReference type="Proteomes" id="UP001362999">
    <property type="component" value="Unassembled WGS sequence"/>
</dbReference>
<feature type="binding site" evidence="8">
    <location>
        <position position="262"/>
    </location>
    <ligand>
        <name>FAD</name>
        <dbReference type="ChEBI" id="CHEBI:57692"/>
    </ligand>
</feature>
<comment type="similarity">
    <text evidence="2">Belongs to the GMC oxidoreductase family.</text>
</comment>
<evidence type="ECO:0000256" key="9">
    <source>
        <dbReference type="SAM" id="SignalP"/>
    </source>
</evidence>
<evidence type="ECO:0000256" key="5">
    <source>
        <dbReference type="ARBA" id="ARBA00022827"/>
    </source>
</evidence>
<name>A0AAW0AX32_9AGAR</name>
<dbReference type="SUPFAM" id="SSF51905">
    <property type="entry name" value="FAD/NAD(P)-binding domain"/>
    <property type="match status" value="1"/>
</dbReference>
<sequence>MAALLPFCLFLGLSLFSFATLYDDVSQLPDTAYDFIVVGGGTAGNVVANRLTENPNFSVLVLEAGPSNIDVLPSIVPFLGSSLPGSPYDWNYSTIAQPALQDRVIRYPRGHILGGSSALNYMVYSRGSKDDWNGYAEMTGDIGWSWDNVQPYFRKNERWSLPTDHRDISGQYNPLVHSLDGINSVTLPGFPQSIDELFIKTTQELCHEFPFNLDINAGTPIGFGWGQSTIDGNGQRSSSATSYLGPQFIDRTNLHVLVHAQVSRLIQSESNPGIFDAVEFIQGDTTDLHVVTARNEIILSAGSIGTPHILLNSGIGDQQALTDIGVSPLVHLPEVGLNLSDQATIAMYWEVNSTDTFDNITRDPALAQEILDEWLSDRQGRFVTSVLGNVLGWFRLPHNNPLLHGREDPSPGPHSPHYEILPLNGLAPLPLPAEGHFMSLVCALLSPLSRGSVKLSSNDPFAAPLIDPGFLSNPLDLAMMREGIKVMKRIVSAPVWDQYLINLHGPAAILADASDAEIEEYVQEWATTIFHPLGTASMSPRGADYGVVDPDLLVKGIPRLRVVDGSVLPRPQSANPQAAVYVVAERGADLIKAAWV</sequence>
<feature type="chain" id="PRO_5043799319" description="Glucose-methanol-choline oxidoreductase N-terminal domain-containing protein" evidence="9">
    <location>
        <begin position="20"/>
        <end position="596"/>
    </location>
</feature>
<evidence type="ECO:0000256" key="7">
    <source>
        <dbReference type="ARBA" id="ARBA00023180"/>
    </source>
</evidence>
<dbReference type="EMBL" id="JAWWNJ010000047">
    <property type="protein sequence ID" value="KAK7017589.1"/>
    <property type="molecule type" value="Genomic_DNA"/>
</dbReference>